<organism evidence="1 2">
    <name type="scientific">Arctium lappa</name>
    <name type="common">Greater burdock</name>
    <name type="synonym">Lappa major</name>
    <dbReference type="NCBI Taxonomy" id="4217"/>
    <lineage>
        <taxon>Eukaryota</taxon>
        <taxon>Viridiplantae</taxon>
        <taxon>Streptophyta</taxon>
        <taxon>Embryophyta</taxon>
        <taxon>Tracheophyta</taxon>
        <taxon>Spermatophyta</taxon>
        <taxon>Magnoliopsida</taxon>
        <taxon>eudicotyledons</taxon>
        <taxon>Gunneridae</taxon>
        <taxon>Pentapetalae</taxon>
        <taxon>asterids</taxon>
        <taxon>campanulids</taxon>
        <taxon>Asterales</taxon>
        <taxon>Asteraceae</taxon>
        <taxon>Carduoideae</taxon>
        <taxon>Cardueae</taxon>
        <taxon>Arctiinae</taxon>
        <taxon>Arctium</taxon>
    </lineage>
</organism>
<evidence type="ECO:0000313" key="1">
    <source>
        <dbReference type="EMBL" id="KAI3735697.1"/>
    </source>
</evidence>
<keyword evidence="2" id="KW-1185">Reference proteome</keyword>
<dbReference type="Proteomes" id="UP001055879">
    <property type="component" value="Linkage Group LG04"/>
</dbReference>
<dbReference type="EMBL" id="CM042050">
    <property type="protein sequence ID" value="KAI3735697.1"/>
    <property type="molecule type" value="Genomic_DNA"/>
</dbReference>
<name>A0ACB9CN34_ARCLA</name>
<comment type="caution">
    <text evidence="1">The sequence shown here is derived from an EMBL/GenBank/DDBJ whole genome shotgun (WGS) entry which is preliminary data.</text>
</comment>
<protein>
    <submittedName>
        <fullName evidence="1">Uncharacterized protein</fullName>
    </submittedName>
</protein>
<reference evidence="1 2" key="2">
    <citation type="journal article" date="2022" name="Mol. Ecol. Resour.">
        <title>The genomes of chicory, endive, great burdock and yacon provide insights into Asteraceae paleo-polyploidization history and plant inulin production.</title>
        <authorList>
            <person name="Fan W."/>
            <person name="Wang S."/>
            <person name="Wang H."/>
            <person name="Wang A."/>
            <person name="Jiang F."/>
            <person name="Liu H."/>
            <person name="Zhao H."/>
            <person name="Xu D."/>
            <person name="Zhang Y."/>
        </authorList>
    </citation>
    <scope>NUCLEOTIDE SEQUENCE [LARGE SCALE GENOMIC DNA]</scope>
    <source>
        <strain evidence="2">cv. Niubang</strain>
    </source>
</reference>
<gene>
    <name evidence="1" type="ORF">L6452_15205</name>
</gene>
<sequence length="533" mass="59478">MRSSAVEDLRDLRLLKIYVIDTILANGVDHLGMLGFRLRRLSSIRFERCTPSLSSSADLRLHRTFVGIDAYSWLHKGEGSEYYTINGTPTHSVAPYEADAQLAYFSSLDEDKGGIAAVILEDSDLLAYGCSSVVFKMDRYGNGEEIVIDKVFDYAGCVPSFRHFDTELFTGMCVLAGCDFLSSVPGIGIAKAHALVSKYRNLDRVLSTLKYEKGNQMPEDYFKSFKEAFAVFQNFSMPDVYDAESKKLKHLTPLPETLVHYLGEELDFLGPEISSSQATAIAEGQLDPSSMKGFDKFPCSNGQVKVAALNKPSEWLSRKEATNAVQPSNRLLKQETAPTSCFTIVSTPKTVTKRIAVMEQEPAFEKTQHKANLEEWKSLSDTSNLEKLISPLKNNIRSRVGGITAKRSSKVPDNNPFKRRKETFAVKDDCVNEQLSEVTEDEELELICISPATQRSIVEQQSLVTEIEDLETLGGISPSSHKSVESKHVNKTREKKRNRKLINKSTTVDSITSKIKQSLCGLLVPRYHITIND</sequence>
<reference evidence="2" key="1">
    <citation type="journal article" date="2022" name="Mol. Ecol. Resour.">
        <title>The genomes of chicory, endive, great burdock and yacon provide insights into Asteraceae palaeo-polyploidization history and plant inulin production.</title>
        <authorList>
            <person name="Fan W."/>
            <person name="Wang S."/>
            <person name="Wang H."/>
            <person name="Wang A."/>
            <person name="Jiang F."/>
            <person name="Liu H."/>
            <person name="Zhao H."/>
            <person name="Xu D."/>
            <person name="Zhang Y."/>
        </authorList>
    </citation>
    <scope>NUCLEOTIDE SEQUENCE [LARGE SCALE GENOMIC DNA]</scope>
    <source>
        <strain evidence="2">cv. Niubang</strain>
    </source>
</reference>
<evidence type="ECO:0000313" key="2">
    <source>
        <dbReference type="Proteomes" id="UP001055879"/>
    </source>
</evidence>
<accession>A0ACB9CN34</accession>
<proteinExistence type="predicted"/>